<dbReference type="Gene3D" id="3.20.20.70">
    <property type="entry name" value="Aldolase class I"/>
    <property type="match status" value="1"/>
</dbReference>
<dbReference type="InterPro" id="IPR008567">
    <property type="entry name" value="BKACE"/>
</dbReference>
<dbReference type="InterPro" id="IPR013785">
    <property type="entry name" value="Aldolase_TIM"/>
</dbReference>
<evidence type="ECO:0000313" key="5">
    <source>
        <dbReference type="EMBL" id="TRW90343.1"/>
    </source>
</evidence>
<reference evidence="5 6" key="1">
    <citation type="journal article" date="2019" name="Antonie Van Leeuwenhoek">
        <title>Description of 'Ca. Methylobacter oryzae' KRF1, a novel species from the environmentally important Methylobacter clade 2.</title>
        <authorList>
            <person name="Khatri K."/>
            <person name="Mohite J.A."/>
            <person name="Pandit P.S."/>
            <person name="Bahulikar R."/>
            <person name="Rahalkar M.C."/>
        </authorList>
    </citation>
    <scope>NUCLEOTIDE SEQUENCE [LARGE SCALE GENOMIC DNA]</scope>
    <source>
        <strain evidence="5 6">KRF1</strain>
    </source>
</reference>
<dbReference type="PANTHER" id="PTHR37418">
    <property type="entry name" value="3-KETO-5-AMINOHEXANOATE CLEAVAGE ENZYME-RELATED"/>
    <property type="match status" value="1"/>
</dbReference>
<keyword evidence="4" id="KW-0862">Zinc</keyword>
<dbReference type="EMBL" id="RYFG02000118">
    <property type="protein sequence ID" value="TRW90343.1"/>
    <property type="molecule type" value="Genomic_DNA"/>
</dbReference>
<protein>
    <submittedName>
        <fullName evidence="5">3-keto-5-aminohexanoate cleavage protein</fullName>
    </submittedName>
</protein>
<gene>
    <name evidence="5" type="ORF">EKO24_019130</name>
</gene>
<evidence type="ECO:0000256" key="4">
    <source>
        <dbReference type="ARBA" id="ARBA00022833"/>
    </source>
</evidence>
<dbReference type="Proteomes" id="UP000733744">
    <property type="component" value="Unassembled WGS sequence"/>
</dbReference>
<evidence type="ECO:0000256" key="3">
    <source>
        <dbReference type="ARBA" id="ARBA00022723"/>
    </source>
</evidence>
<dbReference type="RefSeq" id="WP_127028439.1">
    <property type="nucleotide sequence ID" value="NZ_RYFG02000118.1"/>
</dbReference>
<evidence type="ECO:0000313" key="6">
    <source>
        <dbReference type="Proteomes" id="UP000733744"/>
    </source>
</evidence>
<organism evidence="5 6">
    <name type="scientific">Candidatus Methylobacter oryzae</name>
    <dbReference type="NCBI Taxonomy" id="2497749"/>
    <lineage>
        <taxon>Bacteria</taxon>
        <taxon>Pseudomonadati</taxon>
        <taxon>Pseudomonadota</taxon>
        <taxon>Gammaproteobacteria</taxon>
        <taxon>Methylococcales</taxon>
        <taxon>Methylococcaceae</taxon>
        <taxon>Methylobacter</taxon>
    </lineage>
</organism>
<keyword evidence="2" id="KW-0808">Transferase</keyword>
<dbReference type="Pfam" id="PF05853">
    <property type="entry name" value="BKACE"/>
    <property type="match status" value="1"/>
</dbReference>
<comment type="caution">
    <text evidence="5">The sequence shown here is derived from an EMBL/GenBank/DDBJ whole genome shotgun (WGS) entry which is preliminary data.</text>
</comment>
<sequence>MAHMQPLIINLAPTGMVPTRMQSCYVPLTPQEIGADVARCAALGVSMVHLHARAEDGTPTEALTVYERIIDEVRTSNPEIVVIVSTSGRLINEAERRATALYLEGRFKPDMASLTLGSMNFATSASVNDPKTITLLAKIMQERGIRPELEVFDTGMVNFAKILIDKGLITPPFYFNILLGNPSTAQATLLHLATIINDLPPQSIWSLAGIGRFQTRANALGVVLGNGVRVGLEDNLWLDEERTQLATNAQLVQRVINQAEALNRAIATPQTVRRMLSLDLPQ</sequence>
<dbReference type="PANTHER" id="PTHR37418:SF2">
    <property type="entry name" value="3-KETO-5-AMINOHEXANOATE CLEAVAGE ENZYME"/>
    <property type="match status" value="1"/>
</dbReference>
<evidence type="ECO:0000256" key="1">
    <source>
        <dbReference type="ARBA" id="ARBA00001947"/>
    </source>
</evidence>
<accession>A0ABY3C664</accession>
<keyword evidence="6" id="KW-1185">Reference proteome</keyword>
<keyword evidence="3" id="KW-0479">Metal-binding</keyword>
<proteinExistence type="predicted"/>
<name>A0ABY3C664_9GAMM</name>
<comment type="cofactor">
    <cofactor evidence="1">
        <name>Zn(2+)</name>
        <dbReference type="ChEBI" id="CHEBI:29105"/>
    </cofactor>
</comment>
<evidence type="ECO:0000256" key="2">
    <source>
        <dbReference type="ARBA" id="ARBA00022679"/>
    </source>
</evidence>